<proteinExistence type="predicted"/>
<sequence length="81" mass="8990">MDTTESRMTTLFEQLGLDASKDGIAAFILKHQLPADVAVAEAPFWNDGQRQFLSEQLKSDADWAIIVDELNEALHADAMAR</sequence>
<protein>
    <submittedName>
        <fullName evidence="1">DUF2789 domain-containing protein</fullName>
    </submittedName>
</protein>
<gene>
    <name evidence="1" type="ORF">PDM29_03385</name>
</gene>
<dbReference type="Proteomes" id="UP001302072">
    <property type="component" value="Chromosome"/>
</dbReference>
<reference evidence="1 2" key="1">
    <citation type="submission" date="2022-12" db="EMBL/GenBank/DDBJ databases">
        <title>Two new species, Stenotrophomonas aracearum and Stenotrophomonas oahuensis, isolated from Anthurium (Araceae family) in Hawaii.</title>
        <authorList>
            <person name="Chunag S.C."/>
            <person name="Dobhal S."/>
            <person name="Alvarez A."/>
            <person name="Arif M."/>
        </authorList>
    </citation>
    <scope>NUCLEOTIDE SEQUENCE [LARGE SCALE GENOMIC DNA]</scope>
    <source>
        <strain evidence="1 2">A5586</strain>
    </source>
</reference>
<organism evidence="1 2">
    <name type="scientific">Stenotrophomonas oahuensis</name>
    <dbReference type="NCBI Taxonomy" id="3003271"/>
    <lineage>
        <taxon>Bacteria</taxon>
        <taxon>Pseudomonadati</taxon>
        <taxon>Pseudomonadota</taxon>
        <taxon>Gammaproteobacteria</taxon>
        <taxon>Lysobacterales</taxon>
        <taxon>Lysobacteraceae</taxon>
        <taxon>Stenotrophomonas</taxon>
    </lineage>
</organism>
<dbReference type="RefSeq" id="WP_311192485.1">
    <property type="nucleotide sequence ID" value="NZ_CP115541.1"/>
</dbReference>
<dbReference type="InterPro" id="IPR038086">
    <property type="entry name" value="DUF2789_sf"/>
</dbReference>
<accession>A0ABY9YT43</accession>
<dbReference type="EMBL" id="CP115541">
    <property type="protein sequence ID" value="WNH53333.1"/>
    <property type="molecule type" value="Genomic_DNA"/>
</dbReference>
<dbReference type="Gene3D" id="1.10.10.1130">
    <property type="entry name" value="Uncharacterised protein PF10982, DUF2789"/>
    <property type="match status" value="1"/>
</dbReference>
<dbReference type="InterPro" id="IPR021250">
    <property type="entry name" value="DUF2789"/>
</dbReference>
<evidence type="ECO:0000313" key="1">
    <source>
        <dbReference type="EMBL" id="WNH53333.1"/>
    </source>
</evidence>
<evidence type="ECO:0000313" key="2">
    <source>
        <dbReference type="Proteomes" id="UP001302072"/>
    </source>
</evidence>
<name>A0ABY9YT43_9GAMM</name>
<keyword evidence="2" id="KW-1185">Reference proteome</keyword>
<dbReference type="Pfam" id="PF10982">
    <property type="entry name" value="DUF2789"/>
    <property type="match status" value="1"/>
</dbReference>